<dbReference type="InterPro" id="IPR036412">
    <property type="entry name" value="HAD-like_sf"/>
</dbReference>
<dbReference type="SFLD" id="SFLDF00027">
    <property type="entry name" value="p-type_atpase"/>
    <property type="match status" value="1"/>
</dbReference>
<evidence type="ECO:0000256" key="4">
    <source>
        <dbReference type="ARBA" id="ARBA00012790"/>
    </source>
</evidence>
<comment type="function">
    <text evidence="22">ATP-driven pump that supplies the Golgi apparatus with Ca(2+) and Mn(2+) ions, both essential cofactors for processing and trafficking of newly synthesized proteins in the secretory pathway. Within a catalytic cycle, acquires Ca(2+) or Mn(2+) ions on the cytoplasmic side of the membrane and delivers them to the lumenal side. The transfer of ions across the membrane is coupled to ATP hydrolysis and is associated with a transient phosphorylation that shifts the pump conformation from inward-facing to outward-facing state. Induces Ca(2+) influx independently of its ATP-driven pump function. At the basolateral membrane of mammary epithelial cells, interacts with Ca(2+) channel ORAI1 and mediates Ca(2+) entry independently of the Ca(2+) content of endoplasmic reticulum or Golgi stores. May facilitate transepithelial transport of large quantities of Ca(2+) for milk secretion via activation of Ca(2+) influx channels at the plasma membrane and active Ca(2+) transport at the Golgi apparatus.</text>
</comment>
<dbReference type="STRING" id="55661.A0A091G509"/>
<evidence type="ECO:0000256" key="2">
    <source>
        <dbReference type="ARBA" id="ARBA00004554"/>
    </source>
</evidence>
<keyword evidence="9 27" id="KW-0812">Transmembrane</keyword>
<dbReference type="GO" id="GO:0005524">
    <property type="term" value="F:ATP binding"/>
    <property type="evidence" value="ECO:0007669"/>
    <property type="project" value="UniProtKB-KW"/>
</dbReference>
<keyword evidence="19 27" id="KW-0472">Membrane</keyword>
<feature type="non-terminal residue" evidence="29">
    <location>
        <position position="900"/>
    </location>
</feature>
<keyword evidence="7" id="KW-0597">Phosphoprotein</keyword>
<dbReference type="InterPro" id="IPR023298">
    <property type="entry name" value="ATPase_P-typ_TM_dom_sf"/>
</dbReference>
<dbReference type="Pfam" id="PF00690">
    <property type="entry name" value="Cation_ATPase_N"/>
    <property type="match status" value="1"/>
</dbReference>
<feature type="transmembrane region" description="Helical" evidence="27">
    <location>
        <begin position="288"/>
        <end position="317"/>
    </location>
</feature>
<evidence type="ECO:0000256" key="24">
    <source>
        <dbReference type="ARBA" id="ARBA00070963"/>
    </source>
</evidence>
<evidence type="ECO:0000256" key="11">
    <source>
        <dbReference type="ARBA" id="ARBA00022741"/>
    </source>
</evidence>
<proteinExistence type="inferred from homology"/>
<dbReference type="GO" id="GO:0005794">
    <property type="term" value="C:Golgi apparatus"/>
    <property type="evidence" value="ECO:0007669"/>
    <property type="project" value="UniProtKB-SubCell"/>
</dbReference>
<evidence type="ECO:0000256" key="17">
    <source>
        <dbReference type="ARBA" id="ARBA00023034"/>
    </source>
</evidence>
<dbReference type="EC" id="7.2.2.10" evidence="4"/>
<dbReference type="GO" id="GO:0031090">
    <property type="term" value="C:organelle membrane"/>
    <property type="evidence" value="ECO:0007669"/>
    <property type="project" value="UniProtKB-ARBA"/>
</dbReference>
<dbReference type="CDD" id="cd02085">
    <property type="entry name" value="P-type_ATPase_SPCA"/>
    <property type="match status" value="1"/>
</dbReference>
<dbReference type="PRINTS" id="PR00119">
    <property type="entry name" value="CATATPASE"/>
</dbReference>
<evidence type="ECO:0000256" key="27">
    <source>
        <dbReference type="SAM" id="Phobius"/>
    </source>
</evidence>
<dbReference type="PROSITE" id="PS00154">
    <property type="entry name" value="ATPASE_E1_E2"/>
    <property type="match status" value="1"/>
</dbReference>
<evidence type="ECO:0000256" key="15">
    <source>
        <dbReference type="ARBA" id="ARBA00022967"/>
    </source>
</evidence>
<keyword evidence="6" id="KW-1003">Cell membrane</keyword>
<dbReference type="EMBL" id="KL447693">
    <property type="protein sequence ID" value="KFO76259.1"/>
    <property type="molecule type" value="Genomic_DNA"/>
</dbReference>
<keyword evidence="8" id="KW-0109">Calcium transport</keyword>
<dbReference type="NCBIfam" id="TIGR01494">
    <property type="entry name" value="ATPase_P-type"/>
    <property type="match status" value="2"/>
</dbReference>
<gene>
    <name evidence="29" type="ORF">N303_10121</name>
</gene>
<dbReference type="Pfam" id="PF13246">
    <property type="entry name" value="Cation_ATPase"/>
    <property type="match status" value="1"/>
</dbReference>
<reference evidence="29 30" key="1">
    <citation type="submission" date="2014-04" db="EMBL/GenBank/DDBJ databases">
        <title>Genome evolution of avian class.</title>
        <authorList>
            <person name="Zhang G."/>
            <person name="Li C."/>
        </authorList>
    </citation>
    <scope>NUCLEOTIDE SEQUENCE [LARGE SCALE GENOMIC DNA]</scope>
    <source>
        <strain evidence="29">BGI_N303</strain>
    </source>
</reference>
<dbReference type="GO" id="GO:0046872">
    <property type="term" value="F:metal ion binding"/>
    <property type="evidence" value="ECO:0007669"/>
    <property type="project" value="UniProtKB-KW"/>
</dbReference>
<feature type="transmembrane region" description="Helical" evidence="27">
    <location>
        <begin position="839"/>
        <end position="858"/>
    </location>
</feature>
<dbReference type="SUPFAM" id="SSF81665">
    <property type="entry name" value="Calcium ATPase, transmembrane domain M"/>
    <property type="match status" value="1"/>
</dbReference>
<dbReference type="InterPro" id="IPR059000">
    <property type="entry name" value="ATPase_P-type_domA"/>
</dbReference>
<dbReference type="Proteomes" id="UP000053760">
    <property type="component" value="Unassembled WGS sequence"/>
</dbReference>
<dbReference type="InterPro" id="IPR004014">
    <property type="entry name" value="ATPase_P-typ_cation-transptr_N"/>
</dbReference>
<dbReference type="Pfam" id="PF00122">
    <property type="entry name" value="E1-E2_ATPase"/>
    <property type="match status" value="1"/>
</dbReference>
<keyword evidence="15" id="KW-1278">Translocase</keyword>
<feature type="non-terminal residue" evidence="29">
    <location>
        <position position="1"/>
    </location>
</feature>
<protein>
    <recommendedName>
        <fullName evidence="24">Calcium-transporting ATPase type 2C member 2</fullName>
        <ecNumber evidence="4">7.2.2.10</ecNumber>
    </recommendedName>
    <alternativeName>
        <fullName evidence="26">Ca(2+)/Mn(2+)-ATPase 2C2</fullName>
    </alternativeName>
    <alternativeName>
        <fullName evidence="25">Secretory pathway Ca(2+)-transporting ATPase type 2</fullName>
    </alternativeName>
</protein>
<dbReference type="SUPFAM" id="SSF81653">
    <property type="entry name" value="Calcium ATPase, transduction domain A"/>
    <property type="match status" value="1"/>
</dbReference>
<keyword evidence="11" id="KW-0547">Nucleotide-binding</keyword>
<keyword evidence="30" id="KW-1185">Reference proteome</keyword>
<keyword evidence="18" id="KW-0406">Ion transport</keyword>
<dbReference type="InterPro" id="IPR023299">
    <property type="entry name" value="ATPase_P-typ_cyto_dom_N"/>
</dbReference>
<evidence type="ECO:0000256" key="9">
    <source>
        <dbReference type="ARBA" id="ARBA00022692"/>
    </source>
</evidence>
<evidence type="ECO:0000256" key="23">
    <source>
        <dbReference type="ARBA" id="ARBA00062966"/>
    </source>
</evidence>
<feature type="transmembrane region" description="Helical" evidence="27">
    <location>
        <begin position="770"/>
        <end position="790"/>
    </location>
</feature>
<keyword evidence="16 27" id="KW-1133">Transmembrane helix</keyword>
<evidence type="ECO:0000256" key="16">
    <source>
        <dbReference type="ARBA" id="ARBA00022989"/>
    </source>
</evidence>
<evidence type="ECO:0000256" key="14">
    <source>
        <dbReference type="ARBA" id="ARBA00022842"/>
    </source>
</evidence>
<dbReference type="Gene3D" id="3.40.1110.10">
    <property type="entry name" value="Calcium-transporting ATPase, cytoplasmic domain N"/>
    <property type="match status" value="1"/>
</dbReference>
<dbReference type="Pfam" id="PF00689">
    <property type="entry name" value="Cation_ATPase_C"/>
    <property type="match status" value="1"/>
</dbReference>
<dbReference type="InterPro" id="IPR006413">
    <property type="entry name" value="P-type_ATPase_IIA_PMR1"/>
</dbReference>
<evidence type="ECO:0000256" key="20">
    <source>
        <dbReference type="ARBA" id="ARBA00047282"/>
    </source>
</evidence>
<evidence type="ECO:0000256" key="18">
    <source>
        <dbReference type="ARBA" id="ARBA00023065"/>
    </source>
</evidence>
<dbReference type="InterPro" id="IPR023214">
    <property type="entry name" value="HAD_sf"/>
</dbReference>
<evidence type="ECO:0000256" key="1">
    <source>
        <dbReference type="ARBA" id="ARBA00004166"/>
    </source>
</evidence>
<evidence type="ECO:0000256" key="12">
    <source>
        <dbReference type="ARBA" id="ARBA00022837"/>
    </source>
</evidence>
<dbReference type="InterPro" id="IPR018303">
    <property type="entry name" value="ATPase_P-typ_P_site"/>
</dbReference>
<dbReference type="SFLD" id="SFLDS00003">
    <property type="entry name" value="Haloacid_Dehalogenase"/>
    <property type="match status" value="1"/>
</dbReference>
<evidence type="ECO:0000256" key="13">
    <source>
        <dbReference type="ARBA" id="ARBA00022840"/>
    </source>
</evidence>
<dbReference type="SMART" id="SM00831">
    <property type="entry name" value="Cation_ATPase_N"/>
    <property type="match status" value="1"/>
</dbReference>
<keyword evidence="17" id="KW-0333">Golgi apparatus</keyword>
<dbReference type="FunFam" id="2.70.150.10:FF:000008">
    <property type="entry name" value="Calcium-transporting ATPase"/>
    <property type="match status" value="1"/>
</dbReference>
<organism evidence="29 30">
    <name type="scientific">Cuculus canorus</name>
    <name type="common">Common cuckoo</name>
    <dbReference type="NCBI Taxonomy" id="55661"/>
    <lineage>
        <taxon>Eukaryota</taxon>
        <taxon>Metazoa</taxon>
        <taxon>Chordata</taxon>
        <taxon>Craniata</taxon>
        <taxon>Vertebrata</taxon>
        <taxon>Euteleostomi</taxon>
        <taxon>Archelosauria</taxon>
        <taxon>Archosauria</taxon>
        <taxon>Dinosauria</taxon>
        <taxon>Saurischia</taxon>
        <taxon>Theropoda</taxon>
        <taxon>Coelurosauria</taxon>
        <taxon>Aves</taxon>
        <taxon>Neognathae</taxon>
        <taxon>Neoaves</taxon>
        <taxon>Otidimorphae</taxon>
        <taxon>Cuculiformes</taxon>
        <taxon>Cuculidae</taxon>
        <taxon>Cuculus</taxon>
    </lineage>
</organism>
<dbReference type="SUPFAM" id="SSF56784">
    <property type="entry name" value="HAD-like"/>
    <property type="match status" value="1"/>
</dbReference>
<accession>A0A091G509</accession>
<dbReference type="FunFam" id="3.40.50.1000:FF:000001">
    <property type="entry name" value="Phospholipid-transporting ATPase IC"/>
    <property type="match status" value="1"/>
</dbReference>
<evidence type="ECO:0000259" key="28">
    <source>
        <dbReference type="SMART" id="SM00831"/>
    </source>
</evidence>
<evidence type="ECO:0000256" key="25">
    <source>
        <dbReference type="ARBA" id="ARBA00077949"/>
    </source>
</evidence>
<comment type="catalytic activity">
    <reaction evidence="21">
        <text>Mn(2+)(in) + ATP + H2O = Mn(2+)(out) + ADP + phosphate + H(+)</text>
        <dbReference type="Rhea" id="RHEA:66820"/>
        <dbReference type="ChEBI" id="CHEBI:15377"/>
        <dbReference type="ChEBI" id="CHEBI:15378"/>
        <dbReference type="ChEBI" id="CHEBI:29035"/>
        <dbReference type="ChEBI" id="CHEBI:30616"/>
        <dbReference type="ChEBI" id="CHEBI:43474"/>
        <dbReference type="ChEBI" id="CHEBI:456216"/>
    </reaction>
    <physiologicalReaction direction="left-to-right" evidence="21">
        <dbReference type="Rhea" id="RHEA:66821"/>
    </physiologicalReaction>
</comment>
<evidence type="ECO:0000256" key="19">
    <source>
        <dbReference type="ARBA" id="ARBA00023136"/>
    </source>
</evidence>
<evidence type="ECO:0000256" key="10">
    <source>
        <dbReference type="ARBA" id="ARBA00022723"/>
    </source>
</evidence>
<comment type="subcellular location">
    <subcellularLocation>
        <location evidence="2">Basolateral cell membrane</location>
        <topology evidence="2">Multi-pass membrane protein</topology>
    </subcellularLocation>
    <subcellularLocation>
        <location evidence="1">Golgi apparatus</location>
        <location evidence="1">trans-Golgi network membrane</location>
        <topology evidence="1">Multi-pass membrane protein</topology>
    </subcellularLocation>
</comment>
<evidence type="ECO:0000256" key="22">
    <source>
        <dbReference type="ARBA" id="ARBA00054616"/>
    </source>
</evidence>
<evidence type="ECO:0000256" key="8">
    <source>
        <dbReference type="ARBA" id="ARBA00022568"/>
    </source>
</evidence>
<dbReference type="AlphaFoldDB" id="A0A091G509"/>
<evidence type="ECO:0000256" key="6">
    <source>
        <dbReference type="ARBA" id="ARBA00022475"/>
    </source>
</evidence>
<dbReference type="SUPFAM" id="SSF81660">
    <property type="entry name" value="Metal cation-transporting ATPase, ATP-binding domain N"/>
    <property type="match status" value="1"/>
</dbReference>
<evidence type="ECO:0000256" key="3">
    <source>
        <dbReference type="ARBA" id="ARBA00005675"/>
    </source>
</evidence>
<dbReference type="InterPro" id="IPR006068">
    <property type="entry name" value="ATPase_P-typ_cation-transptr_C"/>
</dbReference>
<dbReference type="GO" id="GO:0005388">
    <property type="term" value="F:P-type calcium transporter activity"/>
    <property type="evidence" value="ECO:0007669"/>
    <property type="project" value="UniProtKB-EC"/>
</dbReference>
<dbReference type="PANTHER" id="PTHR42861">
    <property type="entry name" value="CALCIUM-TRANSPORTING ATPASE"/>
    <property type="match status" value="1"/>
</dbReference>
<dbReference type="Gene3D" id="1.20.1110.10">
    <property type="entry name" value="Calcium-transporting ATPase, transmembrane domain"/>
    <property type="match status" value="1"/>
</dbReference>
<keyword evidence="12" id="KW-0106">Calcium</keyword>
<dbReference type="InterPro" id="IPR008250">
    <property type="entry name" value="ATPase_P-typ_transduc_dom_A_sf"/>
</dbReference>
<sequence>EDCELKIIEQEKEVTVLPPKDACKCHKEDLAKALNVDLQTGLSEFSVLQRRLKHGWNEFSVENTEPIWKKYLDQFKNPLILLLLASALVSVVTKEYEDAASITMAVLIVVTVAFIQEYRSEKSLEELNKLVPPECNCLREGKLQHLLARELVPGDIIYLSVGDRVPADLRLIEVTDLLVDESSFTGEAEPCNKTDSVLQEAGDITTLSNVVFMGTLVRYGKGKGVVIGTGENSQFGEVFKMMQAEETPKTPLQKSMDRLGKQLTLFSFGIIGLIMLIGWLQGKRLLSMFTIGVSLAVAAIPEGLPIVVTVTLVLGVLRMAKKRVIVKKLPIVETLGCCNVICSDKTGTLTANEMTVTRLVTSDGFQAEVSGVGYNGEGNVYLLPSKEILKEFSNVSVGKLVEAGCVVNNAIIRKNSVMGQPTEGALIALAMKMELADIKDIYVRKKEIPFSSEQKWMAVKCTLKTQDQEDIYFMKGAFEEVIRYCTLYNSGGISLSLTPQQKAFYQQEEKRMGSSGLRVLALASGPELGKLTFLGLVGIIDPPRAGVKEAVQVLFESGVSVKMITGDALETAVAIGQNIGLCNGKLKAMSGEELDQLSDAELSSTVKNVSIFFRTSPKHKVKIIKALQRGGAVVSMTGDGVNDAVALKSADIGIAMGQAGTDVSKEAANMILVDDDFSTVMNAIEEGKGIFYNIKNFVRFQLSTSISALSLITLSTVLNLPNPLNAMQILWINIIMDGPPAQSLGVEPVDRDTIKQPPRRITDTILSKSLILKIFMSAIIIISGTLFVFWKENPKSGITPRTTTMTFTCFVFFDLFNALTCRSQTKLIFEIGFFRNRMFLYSVLGSFLGQLAVIYVPPLQKVFQTENLRVLDLLFLTGLASSVFIVSELVKLCEKRCCRP</sequence>
<keyword evidence="10" id="KW-0479">Metal-binding</keyword>
<feature type="domain" description="Cation-transporting P-type ATPase N-terminal" evidence="28">
    <location>
        <begin position="24"/>
        <end position="95"/>
    </location>
</feature>
<dbReference type="Gene3D" id="3.40.50.1000">
    <property type="entry name" value="HAD superfamily/HAD-like"/>
    <property type="match status" value="1"/>
</dbReference>
<dbReference type="FunFam" id="3.40.50.1000:FF:000028">
    <property type="entry name" value="Calcium-transporting P-type ATPase, putative"/>
    <property type="match status" value="1"/>
</dbReference>
<keyword evidence="5" id="KW-0813">Transport</keyword>
<comment type="similarity">
    <text evidence="3">Belongs to the cation transport ATPase (P-type) (TC 3.A.3) family. Type IIA subfamily.</text>
</comment>
<dbReference type="SFLD" id="SFLDG00002">
    <property type="entry name" value="C1.7:_P-type_atpase_like"/>
    <property type="match status" value="1"/>
</dbReference>
<keyword evidence="13" id="KW-0067">ATP-binding</keyword>
<evidence type="ECO:0000256" key="26">
    <source>
        <dbReference type="ARBA" id="ARBA00083166"/>
    </source>
</evidence>
<keyword evidence="14" id="KW-0460">Magnesium</keyword>
<comment type="subunit">
    <text evidence="23">Interacts (via N-terminus) with ORAI1 (via N- and C-termini); this interaction regulates Ca(2+) influx at the plasma membrane.</text>
</comment>
<dbReference type="GO" id="GO:0016323">
    <property type="term" value="C:basolateral plasma membrane"/>
    <property type="evidence" value="ECO:0007669"/>
    <property type="project" value="UniProtKB-SubCell"/>
</dbReference>
<feature type="transmembrane region" description="Helical" evidence="27">
    <location>
        <begin position="870"/>
        <end position="890"/>
    </location>
</feature>
<dbReference type="InterPro" id="IPR001757">
    <property type="entry name" value="P_typ_ATPase"/>
</dbReference>
<feature type="transmembrane region" description="Helical" evidence="27">
    <location>
        <begin position="802"/>
        <end position="819"/>
    </location>
</feature>
<evidence type="ECO:0000313" key="29">
    <source>
        <dbReference type="EMBL" id="KFO76259.1"/>
    </source>
</evidence>
<dbReference type="GO" id="GO:0016887">
    <property type="term" value="F:ATP hydrolysis activity"/>
    <property type="evidence" value="ECO:0007669"/>
    <property type="project" value="InterPro"/>
</dbReference>
<dbReference type="Gene3D" id="2.70.150.10">
    <property type="entry name" value="Calcium-transporting ATPase, cytoplasmic transduction domain A"/>
    <property type="match status" value="1"/>
</dbReference>
<dbReference type="FunFam" id="3.40.1110.10:FF:000006">
    <property type="entry name" value="Calcium-transporting ATPase"/>
    <property type="match status" value="1"/>
</dbReference>
<evidence type="ECO:0000313" key="30">
    <source>
        <dbReference type="Proteomes" id="UP000053760"/>
    </source>
</evidence>
<name>A0A091G509_CUCCA</name>
<dbReference type="InterPro" id="IPR044492">
    <property type="entry name" value="P_typ_ATPase_HD_dom"/>
</dbReference>
<dbReference type="NCBIfam" id="TIGR01522">
    <property type="entry name" value="ATPase-IIA2_Ca"/>
    <property type="match status" value="1"/>
</dbReference>
<evidence type="ECO:0000256" key="5">
    <source>
        <dbReference type="ARBA" id="ARBA00022448"/>
    </source>
</evidence>
<comment type="catalytic activity">
    <reaction evidence="20">
        <text>Ca(2+)(in) + ATP + H2O = Ca(2+)(out) + ADP + phosphate + H(+)</text>
        <dbReference type="Rhea" id="RHEA:18105"/>
        <dbReference type="ChEBI" id="CHEBI:15377"/>
        <dbReference type="ChEBI" id="CHEBI:15378"/>
        <dbReference type="ChEBI" id="CHEBI:29108"/>
        <dbReference type="ChEBI" id="CHEBI:30616"/>
        <dbReference type="ChEBI" id="CHEBI:43474"/>
        <dbReference type="ChEBI" id="CHEBI:456216"/>
        <dbReference type="EC" id="7.2.2.10"/>
    </reaction>
    <physiologicalReaction direction="left-to-right" evidence="20">
        <dbReference type="Rhea" id="RHEA:18106"/>
    </physiologicalReaction>
</comment>
<dbReference type="PRINTS" id="PR00120">
    <property type="entry name" value="HATPASE"/>
</dbReference>
<evidence type="ECO:0000256" key="7">
    <source>
        <dbReference type="ARBA" id="ARBA00022553"/>
    </source>
</evidence>
<feature type="transmembrane region" description="Helical" evidence="27">
    <location>
        <begin position="263"/>
        <end position="282"/>
    </location>
</feature>
<evidence type="ECO:0000256" key="21">
    <source>
        <dbReference type="ARBA" id="ARBA00047330"/>
    </source>
</evidence>